<feature type="transmembrane region" description="Helical" evidence="5">
    <location>
        <begin position="190"/>
        <end position="213"/>
    </location>
</feature>
<protein>
    <recommendedName>
        <fullName evidence="5">Probable membrane transporter protein</fullName>
    </recommendedName>
</protein>
<sequence>MGTFHFAVANIDTFLWLPPLAGFVLAFFCSMVGISGAFLLMPFQLSVLGYAGPSASATNLIYNLISIPGSVWRYQQDKRLWWRLGLIITAGGIPGTWLGAWVRTHHLAVRADFEIFVALVLLYLGARMLADVMRRSPPGNSDPLEPSLPSLIPVLAFSFAVGVVGTIYGIGGGSFMVPILVTFFRLPVHAVAGATLTATLLTSVSAVIGYAVLPTPVGVVASPDWALGALFGMGGLVGGNLGARCQRHVPQRALKGFLAIVLLGLALRYLFA</sequence>
<comment type="subcellular location">
    <subcellularLocation>
        <location evidence="5">Cell membrane</location>
        <topology evidence="5">Multi-pass membrane protein</topology>
    </subcellularLocation>
    <subcellularLocation>
        <location evidence="1">Membrane</location>
        <topology evidence="1">Multi-pass membrane protein</topology>
    </subcellularLocation>
</comment>
<evidence type="ECO:0000256" key="4">
    <source>
        <dbReference type="ARBA" id="ARBA00023136"/>
    </source>
</evidence>
<feature type="transmembrane region" description="Helical" evidence="5">
    <location>
        <begin position="20"/>
        <end position="40"/>
    </location>
</feature>
<feature type="transmembrane region" description="Helical" evidence="5">
    <location>
        <begin position="80"/>
        <end position="101"/>
    </location>
</feature>
<dbReference type="Proteomes" id="UP001234916">
    <property type="component" value="Chromosome"/>
</dbReference>
<dbReference type="KEGG" id="npv:OHM77_00655"/>
<evidence type="ECO:0000256" key="1">
    <source>
        <dbReference type="ARBA" id="ARBA00004141"/>
    </source>
</evidence>
<gene>
    <name evidence="6" type="ORF">OHM77_00655</name>
</gene>
<dbReference type="EMBL" id="CP107246">
    <property type="protein sequence ID" value="WIM05831.1"/>
    <property type="molecule type" value="Genomic_DNA"/>
</dbReference>
<name>A0AA49FKV4_9PROT</name>
<keyword evidence="4 5" id="KW-0472">Membrane</keyword>
<dbReference type="PANTHER" id="PTHR43483:SF3">
    <property type="entry name" value="MEMBRANE TRANSPORTER PROTEIN HI_0806-RELATED"/>
    <property type="match status" value="1"/>
</dbReference>
<dbReference type="PANTHER" id="PTHR43483">
    <property type="entry name" value="MEMBRANE TRANSPORTER PROTEIN HI_0806-RELATED"/>
    <property type="match status" value="1"/>
</dbReference>
<evidence type="ECO:0000256" key="5">
    <source>
        <dbReference type="RuleBase" id="RU363041"/>
    </source>
</evidence>
<comment type="similarity">
    <text evidence="5">Belongs to the 4-toluene sulfonate uptake permease (TSUP) (TC 2.A.102) family.</text>
</comment>
<accession>A0AA49FKV4</accession>
<dbReference type="InterPro" id="IPR002781">
    <property type="entry name" value="TM_pro_TauE-like"/>
</dbReference>
<evidence type="ECO:0000256" key="2">
    <source>
        <dbReference type="ARBA" id="ARBA00022692"/>
    </source>
</evidence>
<feature type="transmembrane region" description="Helical" evidence="5">
    <location>
        <begin position="253"/>
        <end position="271"/>
    </location>
</feature>
<dbReference type="AlphaFoldDB" id="A0AA49FKV4"/>
<evidence type="ECO:0000313" key="6">
    <source>
        <dbReference type="EMBL" id="WIM05831.1"/>
    </source>
</evidence>
<evidence type="ECO:0000256" key="3">
    <source>
        <dbReference type="ARBA" id="ARBA00022989"/>
    </source>
</evidence>
<feature type="transmembrane region" description="Helical" evidence="5">
    <location>
        <begin position="47"/>
        <end position="65"/>
    </location>
</feature>
<reference evidence="6" key="1">
    <citation type="journal article" date="2023" name="Nat. Microbiol.">
        <title>Enrichment and characterization of a nitric oxide-reducing microbial community in a continuous bioreactor.</title>
        <authorList>
            <person name="Garrido-Amador P."/>
            <person name="Stortenbeker N."/>
            <person name="Wessels H.J.C.T."/>
            <person name="Speth D.R."/>
            <person name="Garcia-Heredia I."/>
            <person name="Kartal B."/>
        </authorList>
    </citation>
    <scope>NUCLEOTIDE SEQUENCE</scope>
    <source>
        <strain evidence="6">MAG1</strain>
    </source>
</reference>
<dbReference type="Pfam" id="PF01925">
    <property type="entry name" value="TauE"/>
    <property type="match status" value="1"/>
</dbReference>
<dbReference type="GO" id="GO:0005886">
    <property type="term" value="C:plasma membrane"/>
    <property type="evidence" value="ECO:0007669"/>
    <property type="project" value="UniProtKB-SubCell"/>
</dbReference>
<keyword evidence="5" id="KW-1003">Cell membrane</keyword>
<keyword evidence="3 5" id="KW-1133">Transmembrane helix</keyword>
<feature type="transmembrane region" description="Helical" evidence="5">
    <location>
        <begin position="150"/>
        <end position="183"/>
    </location>
</feature>
<keyword evidence="2 5" id="KW-0812">Transmembrane</keyword>
<feature type="transmembrane region" description="Helical" evidence="5">
    <location>
        <begin position="225"/>
        <end position="241"/>
    </location>
</feature>
<proteinExistence type="inferred from homology"/>
<organism evidence="6">
    <name type="scientific">Candidatus Nitricoxidivorans perseverans</name>
    <dbReference type="NCBI Taxonomy" id="2975601"/>
    <lineage>
        <taxon>Bacteria</taxon>
        <taxon>Pseudomonadati</taxon>
        <taxon>Pseudomonadota</taxon>
        <taxon>Betaproteobacteria</taxon>
        <taxon>Nitrosomonadales</taxon>
        <taxon>Sterolibacteriaceae</taxon>
        <taxon>Candidatus Nitricoxidivorans</taxon>
    </lineage>
</organism>